<dbReference type="PANTHER" id="PTHR47843:SF5">
    <property type="entry name" value="BTB_POZ DOMAIN PROTEIN"/>
    <property type="match status" value="1"/>
</dbReference>
<evidence type="ECO:0000313" key="2">
    <source>
        <dbReference type="Proteomes" id="UP001310594"/>
    </source>
</evidence>
<evidence type="ECO:0000313" key="1">
    <source>
        <dbReference type="EMBL" id="KAK5707675.1"/>
    </source>
</evidence>
<gene>
    <name evidence="1" type="ORF">LTR97_000213</name>
</gene>
<dbReference type="Proteomes" id="UP001310594">
    <property type="component" value="Unassembled WGS sequence"/>
</dbReference>
<dbReference type="EMBL" id="JAVRQU010000001">
    <property type="protein sequence ID" value="KAK5707675.1"/>
    <property type="molecule type" value="Genomic_DNA"/>
</dbReference>
<dbReference type="AlphaFoldDB" id="A0AAN8A5E1"/>
<reference evidence="1" key="1">
    <citation type="submission" date="2023-08" db="EMBL/GenBank/DDBJ databases">
        <title>Black Yeasts Isolated from many extreme environments.</title>
        <authorList>
            <person name="Coleine C."/>
            <person name="Stajich J.E."/>
            <person name="Selbmann L."/>
        </authorList>
    </citation>
    <scope>NUCLEOTIDE SEQUENCE</scope>
    <source>
        <strain evidence="1">CCFEE 5810</strain>
    </source>
</reference>
<evidence type="ECO:0008006" key="3">
    <source>
        <dbReference type="Google" id="ProtNLM"/>
    </source>
</evidence>
<dbReference type="InterPro" id="IPR011333">
    <property type="entry name" value="SKP1/BTB/POZ_sf"/>
</dbReference>
<sequence length="281" mass="31572">MSNINDLPDAQVSLYDRPRQTFGNDEGAELNIQCKNSIWRVHQEFFCPKSSYLAALCASASTNGSACSITLDEDPWAVGAMLHYLHENHYFDRPFSTGTDLLTINLLVHDLANRYNIHSLAKLAVETFCSRAEFEWRTVAFAKAAQRVFTAGLSVDFDDELHAAVVEVAVAHEVLLTGKGFGQRFYEVVHTTPALAEAITTEQAKRSSGRKRKGSEEVVNEGRKEGGKWYYCNNCNSTESEGDILAATGWYHRCVVCEVAYEQEVWFTRPASDLSSKRRRR</sequence>
<protein>
    <recommendedName>
        <fullName evidence="3">BTB domain-containing protein</fullName>
    </recommendedName>
</protein>
<organism evidence="1 2">
    <name type="scientific">Elasticomyces elasticus</name>
    <dbReference type="NCBI Taxonomy" id="574655"/>
    <lineage>
        <taxon>Eukaryota</taxon>
        <taxon>Fungi</taxon>
        <taxon>Dikarya</taxon>
        <taxon>Ascomycota</taxon>
        <taxon>Pezizomycotina</taxon>
        <taxon>Dothideomycetes</taxon>
        <taxon>Dothideomycetidae</taxon>
        <taxon>Mycosphaerellales</taxon>
        <taxon>Teratosphaeriaceae</taxon>
        <taxon>Elasticomyces</taxon>
    </lineage>
</organism>
<proteinExistence type="predicted"/>
<comment type="caution">
    <text evidence="1">The sequence shown here is derived from an EMBL/GenBank/DDBJ whole genome shotgun (WGS) entry which is preliminary data.</text>
</comment>
<dbReference type="Gene3D" id="3.30.710.10">
    <property type="entry name" value="Potassium Channel Kv1.1, Chain A"/>
    <property type="match status" value="1"/>
</dbReference>
<dbReference type="PANTHER" id="PTHR47843">
    <property type="entry name" value="BTB DOMAIN-CONTAINING PROTEIN-RELATED"/>
    <property type="match status" value="1"/>
</dbReference>
<dbReference type="SUPFAM" id="SSF54695">
    <property type="entry name" value="POZ domain"/>
    <property type="match status" value="1"/>
</dbReference>
<name>A0AAN8A5E1_9PEZI</name>
<accession>A0AAN8A5E1</accession>